<comment type="subcellular location">
    <subcellularLocation>
        <location evidence="1">Membrane</location>
        <topology evidence="1">Multi-pass membrane protein</topology>
    </subcellularLocation>
</comment>
<evidence type="ECO:0000313" key="9">
    <source>
        <dbReference type="EMBL" id="KAL0488394.1"/>
    </source>
</evidence>
<feature type="transmembrane region" description="Helical" evidence="7">
    <location>
        <begin position="677"/>
        <end position="703"/>
    </location>
</feature>
<accession>A0AAW2ZGA8</accession>
<evidence type="ECO:0000256" key="6">
    <source>
        <dbReference type="SAM" id="Coils"/>
    </source>
</evidence>
<feature type="coiled-coil region" evidence="6">
    <location>
        <begin position="449"/>
        <end position="483"/>
    </location>
</feature>
<evidence type="ECO:0000256" key="5">
    <source>
        <dbReference type="ARBA" id="ARBA00023136"/>
    </source>
</evidence>
<dbReference type="Pfam" id="PF03600">
    <property type="entry name" value="CitMHS"/>
    <property type="match status" value="1"/>
</dbReference>
<feature type="transmembrane region" description="Helical" evidence="7">
    <location>
        <begin position="591"/>
        <end position="615"/>
    </location>
</feature>
<keyword evidence="2" id="KW-0813">Transport</keyword>
<keyword evidence="5 7" id="KW-0472">Membrane</keyword>
<evidence type="ECO:0000313" key="10">
    <source>
        <dbReference type="Proteomes" id="UP001431209"/>
    </source>
</evidence>
<dbReference type="PANTHER" id="PTHR43568:SF1">
    <property type="entry name" value="P PROTEIN"/>
    <property type="match status" value="1"/>
</dbReference>
<evidence type="ECO:0000256" key="1">
    <source>
        <dbReference type="ARBA" id="ARBA00004141"/>
    </source>
</evidence>
<keyword evidence="4 7" id="KW-1133">Transmembrane helix</keyword>
<dbReference type="GO" id="GO:0016020">
    <property type="term" value="C:membrane"/>
    <property type="evidence" value="ECO:0007669"/>
    <property type="project" value="UniProtKB-SubCell"/>
</dbReference>
<dbReference type="EMBL" id="JAOPGA020001436">
    <property type="protein sequence ID" value="KAL0488394.1"/>
    <property type="molecule type" value="Genomic_DNA"/>
</dbReference>
<keyword evidence="6" id="KW-0175">Coiled coil</keyword>
<proteinExistence type="predicted"/>
<organism evidence="9 10">
    <name type="scientific">Acrasis kona</name>
    <dbReference type="NCBI Taxonomy" id="1008807"/>
    <lineage>
        <taxon>Eukaryota</taxon>
        <taxon>Discoba</taxon>
        <taxon>Heterolobosea</taxon>
        <taxon>Tetramitia</taxon>
        <taxon>Eutetramitia</taxon>
        <taxon>Acrasidae</taxon>
        <taxon>Acrasis</taxon>
    </lineage>
</organism>
<feature type="transmembrane region" description="Helical" evidence="7">
    <location>
        <begin position="491"/>
        <end position="508"/>
    </location>
</feature>
<feature type="transmembrane region" description="Helical" evidence="7">
    <location>
        <begin position="383"/>
        <end position="402"/>
    </location>
</feature>
<dbReference type="CDD" id="cd01116">
    <property type="entry name" value="P_permease"/>
    <property type="match status" value="1"/>
</dbReference>
<evidence type="ECO:0000256" key="4">
    <source>
        <dbReference type="ARBA" id="ARBA00022989"/>
    </source>
</evidence>
<evidence type="ECO:0000256" key="7">
    <source>
        <dbReference type="SAM" id="Phobius"/>
    </source>
</evidence>
<feature type="transmembrane region" description="Helical" evidence="7">
    <location>
        <begin position="547"/>
        <end position="571"/>
    </location>
</feature>
<dbReference type="GO" id="GO:0055085">
    <property type="term" value="P:transmembrane transport"/>
    <property type="evidence" value="ECO:0007669"/>
    <property type="project" value="InterPro"/>
</dbReference>
<feature type="transmembrane region" description="Helical" evidence="7">
    <location>
        <begin position="260"/>
        <end position="285"/>
    </location>
</feature>
<feature type="transmembrane region" description="Helical" evidence="7">
    <location>
        <begin position="26"/>
        <end position="45"/>
    </location>
</feature>
<evidence type="ECO:0000256" key="2">
    <source>
        <dbReference type="ARBA" id="ARBA00022448"/>
    </source>
</evidence>
<feature type="transmembrane region" description="Helical" evidence="7">
    <location>
        <begin position="514"/>
        <end position="535"/>
    </location>
</feature>
<keyword evidence="3 7" id="KW-0812">Transmembrane</keyword>
<dbReference type="PANTHER" id="PTHR43568">
    <property type="entry name" value="P PROTEIN"/>
    <property type="match status" value="1"/>
</dbReference>
<protein>
    <recommendedName>
        <fullName evidence="8">Citrate transporter-like domain-containing protein</fullName>
    </recommendedName>
</protein>
<comment type="caution">
    <text evidence="9">The sequence shown here is derived from an EMBL/GenBank/DDBJ whole genome shotgun (WGS) entry which is preliminary data.</text>
</comment>
<name>A0AAW2ZGA8_9EUKA</name>
<feature type="transmembrane region" description="Helical" evidence="7">
    <location>
        <begin position="297"/>
        <end position="315"/>
    </location>
</feature>
<sequence>METREALITETSAEYKKRIIKLCLRILKTSIIFAVLMVGVIWFAMYDEVHHSYSFALSKTTPLTLYLDNTKSKSYIEVTATEPVDARKYFSDPHHPLQSGGGSSMQMHIPINSILVELQAVRYGEYDEPTYYFVNNHTLSFRGELSQTSNSTKPPTTFVFKTPDEHLGDTLRLLVSGVFHDTPDDNIPFALNLDITQHSNVYGNRLIVALLVLIFVYALIVFELVDRTVATIIGAFLSISAMALMGLRPTVYEMVDWVEFHTLILLFGMMCIVAILSSTGFFEYIALKAYKLSRGSIWVLVVILCLFVAVTSGMLDNVTAMLLLTPVIIRLSKVVNISPVPILLSTVLVSNIGGCATAVGDPPVTIIVNTPEIKAAGIGFNEILFFMAPGTFLMVIASLFVLRFQFRSFWNTKPTEMSPETARLVQEVKIWLQSAYRLNELLPDEKEVKDKLMIHVQQVERELNEAHERNANQKVDLTDLEAEYKIRDKPLFIICALVLIVVITMFFLETFIHQWVHFSLDSVALIGALCVIVLADTKHFDHILEKVEWSSLLFFASLFIMMGSLSRLGLIDFVGDLIVSAIQKVPQEGRLPLAITIIVWLSSIISAIIDSIPYTTAMIPVVLSMSSQLGLPLKPLVFALAYGTGLGGNGSIIGSTANLVVSGLSEKNGYPISFASFSYYGIPIMLLTTAMANVYLLFVHCVFKLGL</sequence>
<dbReference type="Proteomes" id="UP001431209">
    <property type="component" value="Unassembled WGS sequence"/>
</dbReference>
<feature type="non-terminal residue" evidence="9">
    <location>
        <position position="707"/>
    </location>
</feature>
<dbReference type="AlphaFoldDB" id="A0AAW2ZGA8"/>
<feature type="transmembrane region" description="Helical" evidence="7">
    <location>
        <begin position="202"/>
        <end position="222"/>
    </location>
</feature>
<reference evidence="9 10" key="1">
    <citation type="submission" date="2024-03" db="EMBL/GenBank/DDBJ databases">
        <title>The Acrasis kona genome and developmental transcriptomes reveal deep origins of eukaryotic multicellular pathways.</title>
        <authorList>
            <person name="Sheikh S."/>
            <person name="Fu C.-J."/>
            <person name="Brown M.W."/>
            <person name="Baldauf S.L."/>
        </authorList>
    </citation>
    <scope>NUCLEOTIDE SEQUENCE [LARGE SCALE GENOMIC DNA]</scope>
    <source>
        <strain evidence="9 10">ATCC MYA-3509</strain>
    </source>
</reference>
<dbReference type="InterPro" id="IPR004680">
    <property type="entry name" value="Cit_transptr-like_dom"/>
</dbReference>
<keyword evidence="10" id="KW-1185">Reference proteome</keyword>
<feature type="domain" description="Citrate transporter-like" evidence="8">
    <location>
        <begin position="217"/>
        <end position="643"/>
    </location>
</feature>
<evidence type="ECO:0000259" key="8">
    <source>
        <dbReference type="Pfam" id="PF03600"/>
    </source>
</evidence>
<feature type="transmembrane region" description="Helical" evidence="7">
    <location>
        <begin position="229"/>
        <end position="248"/>
    </location>
</feature>
<dbReference type="InterPro" id="IPR051475">
    <property type="entry name" value="Diverse_Ion_Transporter"/>
</dbReference>
<feature type="transmembrane region" description="Helical" evidence="7">
    <location>
        <begin position="636"/>
        <end position="657"/>
    </location>
</feature>
<gene>
    <name evidence="9" type="ORF">AKO1_015570</name>
</gene>
<evidence type="ECO:0000256" key="3">
    <source>
        <dbReference type="ARBA" id="ARBA00022692"/>
    </source>
</evidence>